<evidence type="ECO:0000313" key="3">
    <source>
        <dbReference type="Proteomes" id="UP000184997"/>
    </source>
</evidence>
<accession>A0A1M4ID20</accession>
<reference evidence="3" key="1">
    <citation type="submission" date="2016-07" db="EMBL/GenBank/DDBJ databases">
        <authorList>
            <person name="Florea S."/>
            <person name="Webb J.S."/>
            <person name="Jaromczyk J."/>
            <person name="Schardl C.L."/>
        </authorList>
    </citation>
    <scope>NUCLEOTIDE SEQUENCE [LARGE SCALE GENOMIC DNA]</scope>
</reference>
<sequence>MKVSQETSSRSLSIDRMQEHTSRDSSSESAVDIAPHQQPQAIDPSLAALPRRPGMRLSGGASTSSGAGACVLQGEASSAPPSSVLGKRSAANVEDSTAARRLKKTSNEVTPIMRLLRSGGHRIDEQNNMVAYFVRQSPTQIDPEMLAQELDNRNPSNTLPALSQRVPSKISAKNKFPTNDFSRTLDRLIPTGEFTRAHDSVQGISRPRAYPLNRYSDAPESSRPLKKVGTYFEQLRRAYPESSLDSVELPEGVVLGIPAIIPGTGNVGHDHSYHIQSHAAYASRASQKPHGSPASADLPTSKVELWEFSVGTEEESGLPPEINDLQVCYPNSDAPRRIGDIGSVKLATTVDCHELGPKYLLFRAASSAAGRNPQAKRQLVVVGKGHQADPSLSLGQRSRLTGEIDLPALRVSFDSADGEVLGMQIGGPFFSVQDTRPTSTHYRKDGQEKHAIEVFNKNDNFLNPWNVLKKHAGTATPGKLKDVKFEHACSVDKEVNNKSLAKILHDNKELSAWLAHDSGADVIYIRKRAKSYDLGDDAASMGNLLESLQNAGLIDDYDEIRVSTSRNPMIPDKPVQVRETYANAPRETEPIRTAELPMGSQNYLDRTLKNMMQAKEKIVDFIRNDPS</sequence>
<name>A0A1M4ID20_9XANT</name>
<feature type="compositionally biased region" description="Low complexity" evidence="1">
    <location>
        <begin position="58"/>
        <end position="69"/>
    </location>
</feature>
<feature type="compositionally biased region" description="Polar residues" evidence="1">
    <location>
        <begin position="1"/>
        <end position="12"/>
    </location>
</feature>
<dbReference type="RefSeq" id="WP_009580524.1">
    <property type="nucleotide sequence ID" value="NZ_CP076252.1"/>
</dbReference>
<organism evidence="2 3">
    <name type="scientific">Xanthomonas graminis pv. graminis</name>
    <dbReference type="NCBI Taxonomy" id="134874"/>
    <lineage>
        <taxon>Bacteria</taxon>
        <taxon>Pseudomonadati</taxon>
        <taxon>Pseudomonadota</taxon>
        <taxon>Gammaproteobacteria</taxon>
        <taxon>Lysobacterales</taxon>
        <taxon>Lysobacteraceae</taxon>
        <taxon>Xanthomonas</taxon>
        <taxon>Xanthomonas translucens group</taxon>
        <taxon>Xanthomonas graminis</taxon>
    </lineage>
</organism>
<gene>
    <name evidence="2" type="ORF">XTGNCPPB3709_0940</name>
</gene>
<dbReference type="Proteomes" id="UP000184997">
    <property type="component" value="Unassembled WGS sequence"/>
</dbReference>
<feature type="compositionally biased region" description="Basic and acidic residues" evidence="1">
    <location>
        <begin position="16"/>
        <end position="26"/>
    </location>
</feature>
<evidence type="ECO:0000256" key="1">
    <source>
        <dbReference type="SAM" id="MobiDB-lite"/>
    </source>
</evidence>
<dbReference type="EMBL" id="FLUK01000080">
    <property type="protein sequence ID" value="SBV87028.1"/>
    <property type="molecule type" value="Genomic_DNA"/>
</dbReference>
<proteinExistence type="predicted"/>
<feature type="region of interest" description="Disordered" evidence="1">
    <location>
        <begin position="279"/>
        <end position="298"/>
    </location>
</feature>
<protein>
    <submittedName>
        <fullName evidence="2">Uncharacterized protein</fullName>
    </submittedName>
</protein>
<feature type="region of interest" description="Disordered" evidence="1">
    <location>
        <begin position="1"/>
        <end position="104"/>
    </location>
</feature>
<dbReference type="AlphaFoldDB" id="A0A1M4ID20"/>
<evidence type="ECO:0000313" key="2">
    <source>
        <dbReference type="EMBL" id="SBV87028.1"/>
    </source>
</evidence>